<reference evidence="4" key="1">
    <citation type="submission" date="2016-10" db="EMBL/GenBank/DDBJ databases">
        <authorList>
            <person name="Varghese N."/>
        </authorList>
    </citation>
    <scope>NUCLEOTIDE SEQUENCE [LARGE SCALE GENOMIC DNA]</scope>
    <source>
        <strain evidence="4">HL 19</strain>
    </source>
</reference>
<evidence type="ECO:0000259" key="2">
    <source>
        <dbReference type="Pfam" id="PF07486"/>
    </source>
</evidence>
<name>A0A1G5ANQ2_9GAMM</name>
<evidence type="ECO:0000313" key="3">
    <source>
        <dbReference type="EMBL" id="SCX79494.1"/>
    </source>
</evidence>
<dbReference type="InterPro" id="IPR042047">
    <property type="entry name" value="SleB_dom1"/>
</dbReference>
<proteinExistence type="predicted"/>
<dbReference type="GO" id="GO:0016787">
    <property type="term" value="F:hydrolase activity"/>
    <property type="evidence" value="ECO:0007669"/>
    <property type="project" value="UniProtKB-KW"/>
</dbReference>
<feature type="region of interest" description="Disordered" evidence="1">
    <location>
        <begin position="47"/>
        <end position="66"/>
    </location>
</feature>
<gene>
    <name evidence="3" type="ORF">SAMN05661077_0470</name>
</gene>
<dbReference type="EMBL" id="FMUN01000001">
    <property type="protein sequence ID" value="SCX79494.1"/>
    <property type="molecule type" value="Genomic_DNA"/>
</dbReference>
<keyword evidence="3" id="KW-0378">Hydrolase</keyword>
<dbReference type="AlphaFoldDB" id="A0A1G5ANQ2"/>
<protein>
    <submittedName>
        <fullName evidence="3">Cell Wall Hydrolase</fullName>
    </submittedName>
</protein>
<dbReference type="Proteomes" id="UP000183104">
    <property type="component" value="Unassembled WGS sequence"/>
</dbReference>
<dbReference type="RefSeq" id="WP_054966859.1">
    <property type="nucleotide sequence ID" value="NZ_FMUN01000001.1"/>
</dbReference>
<dbReference type="InterPro" id="IPR011105">
    <property type="entry name" value="Cell_wall_hydrolase_SleB"/>
</dbReference>
<organism evidence="3 4">
    <name type="scientific">Thiohalorhabdus denitrificans</name>
    <dbReference type="NCBI Taxonomy" id="381306"/>
    <lineage>
        <taxon>Bacteria</taxon>
        <taxon>Pseudomonadati</taxon>
        <taxon>Pseudomonadota</taxon>
        <taxon>Gammaproteobacteria</taxon>
        <taxon>Thiohalorhabdales</taxon>
        <taxon>Thiohalorhabdaceae</taxon>
        <taxon>Thiohalorhabdus</taxon>
    </lineage>
</organism>
<feature type="domain" description="Cell wall hydrolase SleB" evidence="2">
    <location>
        <begin position="95"/>
        <end position="204"/>
    </location>
</feature>
<sequence length="212" mass="22949">MPFPFHLGGASFTLGAGLFWALAVMDSPASHGNGGTAISPELRKPDARSFAPEPIPLPSGATRRPSGLSWEARVRPLSRAERECLARNAFFEARGESVAGQVAVTMVVLNRLRASRFPDEACRVIRDSAQFSWVDDGRPNDPAAYPAPADQRAWKQARRVVAQVLEGAVQDPTFGSDHYHAQGVEPPWARALTLRTKLGGHRFYAAGEPPAP</sequence>
<accession>A0A1G5ANQ2</accession>
<keyword evidence="4" id="KW-1185">Reference proteome</keyword>
<dbReference type="Gene3D" id="1.10.10.2520">
    <property type="entry name" value="Cell wall hydrolase SleB, domain 1"/>
    <property type="match status" value="1"/>
</dbReference>
<evidence type="ECO:0000256" key="1">
    <source>
        <dbReference type="SAM" id="MobiDB-lite"/>
    </source>
</evidence>
<evidence type="ECO:0000313" key="4">
    <source>
        <dbReference type="Proteomes" id="UP000183104"/>
    </source>
</evidence>
<dbReference type="Pfam" id="PF07486">
    <property type="entry name" value="Hydrolase_2"/>
    <property type="match status" value="1"/>
</dbReference>